<organism evidence="3 4">
    <name type="scientific">Botryosphaeria dothidea</name>
    <dbReference type="NCBI Taxonomy" id="55169"/>
    <lineage>
        <taxon>Eukaryota</taxon>
        <taxon>Fungi</taxon>
        <taxon>Dikarya</taxon>
        <taxon>Ascomycota</taxon>
        <taxon>Pezizomycotina</taxon>
        <taxon>Dothideomycetes</taxon>
        <taxon>Dothideomycetes incertae sedis</taxon>
        <taxon>Botryosphaeriales</taxon>
        <taxon>Botryosphaeriaceae</taxon>
        <taxon>Botryosphaeria</taxon>
    </lineage>
</organism>
<feature type="compositionally biased region" description="Basic and acidic residues" evidence="1">
    <location>
        <begin position="436"/>
        <end position="475"/>
    </location>
</feature>
<comment type="caution">
    <text evidence="3">The sequence shown here is derived from an EMBL/GenBank/DDBJ whole genome shotgun (WGS) entry which is preliminary data.</text>
</comment>
<feature type="compositionally biased region" description="Pro residues" evidence="1">
    <location>
        <begin position="548"/>
        <end position="557"/>
    </location>
</feature>
<feature type="compositionally biased region" description="Low complexity" evidence="1">
    <location>
        <begin position="578"/>
        <end position="614"/>
    </location>
</feature>
<feature type="region of interest" description="Disordered" evidence="1">
    <location>
        <begin position="542"/>
        <end position="667"/>
    </location>
</feature>
<feature type="compositionally biased region" description="Polar residues" evidence="1">
    <location>
        <begin position="369"/>
        <end position="378"/>
    </location>
</feature>
<proteinExistence type="predicted"/>
<dbReference type="PANTHER" id="PTHR15629:SF8">
    <property type="entry name" value="DUF500 DOMAIN PROTEIN (AFU_ORTHOLOGUE AFUA_5G07310)"/>
    <property type="match status" value="1"/>
</dbReference>
<feature type="compositionally biased region" description="Polar residues" evidence="1">
    <location>
        <begin position="417"/>
        <end position="433"/>
    </location>
</feature>
<dbReference type="InterPro" id="IPR051702">
    <property type="entry name" value="SH3_domain_YSC84-like"/>
</dbReference>
<dbReference type="Proteomes" id="UP000572817">
    <property type="component" value="Unassembled WGS sequence"/>
</dbReference>
<feature type="compositionally biased region" description="Basic and acidic residues" evidence="1">
    <location>
        <begin position="343"/>
        <end position="355"/>
    </location>
</feature>
<dbReference type="CDD" id="cd11524">
    <property type="entry name" value="SYLF"/>
    <property type="match status" value="1"/>
</dbReference>
<feature type="domain" description="Ysc84 actin-binding" evidence="2">
    <location>
        <begin position="135"/>
        <end position="260"/>
    </location>
</feature>
<protein>
    <recommendedName>
        <fullName evidence="2">Ysc84 actin-binding domain-containing protein</fullName>
    </recommendedName>
</protein>
<evidence type="ECO:0000313" key="4">
    <source>
        <dbReference type="Proteomes" id="UP000572817"/>
    </source>
</evidence>
<sequence length="667" mass="73431">MWQRTKHNSKTGFDKLWSWADKLGAPVNRLSNRLGSEAFWPTTLDKESDKAARILRSFCNDGFYEEEVLSTLDGPKQKQKVLKKIPSEVIRNAVGLAIFTTMRSGLWVSGAGGSGILVGRTEDGSWSPPSGIMLHTAGLGFLVGVDIYDCVVVINTEKALEAFSKVRCTVGGEISAVAGPVGVGGIIESEVHKRQAPIFTYMKSRGFYAGVQIDGTVVIERTDENERFYGEQLEVADILAGRVRHRPPEIRALMETIKAAQGDTDVDQSLLTNEPPPGDFEIESDGHKFGVPDKMDPDPYGVLALEKQGFHIVEAGTGKRPTSEAFEFNPSPASPIYSTFSRRSMDRSSYRDSKSVSRRSSWRTSTLSNMTDRATQTVDMGIQTDLDPPNTNGRRASESENRSPMAEIPENEVAKVETSTQFPVSRASSNAASMKSIKEEAKEDEKEMEKKEENQKAEEKDEGTQAEEIHIRLAVDDDEEKSAPAAKADVEELEKKSETTEGAQAPNFARFSTYDYENVAVEEPIVHQVRQAATPQAIRARLVTVKKPTPPRIPPRNPIRNRKGPLIINAEPYNGAGSRDSMSPRSPPSSSEHPSVSTMDSASTVSSRDSFSSDDGIDAMNKRMSVIRTLDGEDAQRKQEKSRSSDEFHSMSARGQQAKSPIEEDFS</sequence>
<dbReference type="GO" id="GO:0035091">
    <property type="term" value="F:phosphatidylinositol binding"/>
    <property type="evidence" value="ECO:0007669"/>
    <property type="project" value="TreeGrafter"/>
</dbReference>
<evidence type="ECO:0000313" key="3">
    <source>
        <dbReference type="EMBL" id="KAF4301725.1"/>
    </source>
</evidence>
<feature type="compositionally biased region" description="Basic and acidic residues" evidence="1">
    <location>
        <begin position="488"/>
        <end position="499"/>
    </location>
</feature>
<dbReference type="EMBL" id="WWBZ02000073">
    <property type="protein sequence ID" value="KAF4301725.1"/>
    <property type="molecule type" value="Genomic_DNA"/>
</dbReference>
<evidence type="ECO:0000256" key="1">
    <source>
        <dbReference type="SAM" id="MobiDB-lite"/>
    </source>
</evidence>
<keyword evidence="4" id="KW-1185">Reference proteome</keyword>
<dbReference type="PANTHER" id="PTHR15629">
    <property type="entry name" value="SH3YL1 PROTEIN"/>
    <property type="match status" value="1"/>
</dbReference>
<dbReference type="AlphaFoldDB" id="A0A8H4IIK6"/>
<evidence type="ECO:0000259" key="2">
    <source>
        <dbReference type="Pfam" id="PF04366"/>
    </source>
</evidence>
<feature type="region of interest" description="Disordered" evidence="1">
    <location>
        <begin position="321"/>
        <end position="509"/>
    </location>
</feature>
<dbReference type="OrthoDB" id="443981at2759"/>
<reference evidence="3" key="1">
    <citation type="submission" date="2020-04" db="EMBL/GenBank/DDBJ databases">
        <title>Genome Assembly and Annotation of Botryosphaeria dothidea sdau 11-99, a Latent Pathogen of Apple Fruit Ring Rot in China.</title>
        <authorList>
            <person name="Yu C."/>
            <person name="Diao Y."/>
            <person name="Lu Q."/>
            <person name="Zhao J."/>
            <person name="Cui S."/>
            <person name="Peng C."/>
            <person name="He B."/>
            <person name="Liu H."/>
        </authorList>
    </citation>
    <scope>NUCLEOTIDE SEQUENCE [LARGE SCALE GENOMIC DNA]</scope>
    <source>
        <strain evidence="3">Sdau11-99</strain>
    </source>
</reference>
<gene>
    <name evidence="3" type="ORF">GTA08_BOTSDO09917</name>
</gene>
<accession>A0A8H4IIK6</accession>
<dbReference type="InterPro" id="IPR007461">
    <property type="entry name" value="Ysc84_actin-binding"/>
</dbReference>
<dbReference type="Pfam" id="PF04366">
    <property type="entry name" value="Ysc84"/>
    <property type="match status" value="1"/>
</dbReference>
<feature type="compositionally biased region" description="Basic and acidic residues" evidence="1">
    <location>
        <begin position="630"/>
        <end position="649"/>
    </location>
</feature>
<name>A0A8H4IIK6_9PEZI</name>